<dbReference type="InterPro" id="IPR012506">
    <property type="entry name" value="TMEM86B-like"/>
</dbReference>
<dbReference type="GO" id="GO:0016020">
    <property type="term" value="C:membrane"/>
    <property type="evidence" value="ECO:0007669"/>
    <property type="project" value="UniProtKB-SubCell"/>
</dbReference>
<proteinExistence type="inferred from homology"/>
<evidence type="ECO:0000313" key="7">
    <source>
        <dbReference type="Proteomes" id="UP001140978"/>
    </source>
</evidence>
<name>A0A7X6N858_9VIBR</name>
<keyword evidence="5" id="KW-0472">Membrane</keyword>
<evidence type="ECO:0000256" key="1">
    <source>
        <dbReference type="ARBA" id="ARBA00004141"/>
    </source>
</evidence>
<keyword evidence="4" id="KW-1133">Transmembrane helix</keyword>
<evidence type="ECO:0000256" key="4">
    <source>
        <dbReference type="ARBA" id="ARBA00022989"/>
    </source>
</evidence>
<evidence type="ECO:0000256" key="5">
    <source>
        <dbReference type="ARBA" id="ARBA00023136"/>
    </source>
</evidence>
<dbReference type="RefSeq" id="WP_172533182.1">
    <property type="nucleotide sequence ID" value="NZ_JAAKZJ010000027.1"/>
</dbReference>
<evidence type="ECO:0000256" key="2">
    <source>
        <dbReference type="ARBA" id="ARBA00007375"/>
    </source>
</evidence>
<dbReference type="PANTHER" id="PTHR31885">
    <property type="entry name" value="GH04784P"/>
    <property type="match status" value="1"/>
</dbReference>
<organism evidence="6 7">
    <name type="scientific">Vibrio aestuarianus</name>
    <dbReference type="NCBI Taxonomy" id="28171"/>
    <lineage>
        <taxon>Bacteria</taxon>
        <taxon>Pseudomonadati</taxon>
        <taxon>Pseudomonadota</taxon>
        <taxon>Gammaproteobacteria</taxon>
        <taxon>Vibrionales</taxon>
        <taxon>Vibrionaceae</taxon>
        <taxon>Vibrio</taxon>
    </lineage>
</organism>
<dbReference type="Proteomes" id="UP001140978">
    <property type="component" value="Unassembled WGS sequence"/>
</dbReference>
<dbReference type="PANTHER" id="PTHR31885:SF6">
    <property type="entry name" value="GH04784P"/>
    <property type="match status" value="1"/>
</dbReference>
<evidence type="ECO:0000256" key="3">
    <source>
        <dbReference type="ARBA" id="ARBA00022692"/>
    </source>
</evidence>
<dbReference type="EMBL" id="JAKNAX010000030">
    <property type="protein sequence ID" value="MDE1347108.1"/>
    <property type="molecule type" value="Genomic_DNA"/>
</dbReference>
<dbReference type="GO" id="GO:0016787">
    <property type="term" value="F:hydrolase activity"/>
    <property type="evidence" value="ECO:0007669"/>
    <property type="project" value="TreeGrafter"/>
</dbReference>
<protein>
    <submittedName>
        <fullName evidence="6">Lysoplasmalogenase</fullName>
    </submittedName>
</protein>
<keyword evidence="3" id="KW-0812">Transmembrane</keyword>
<reference evidence="6" key="1">
    <citation type="submission" date="2022-02" db="EMBL/GenBank/DDBJ databases">
        <title>Emergence and expansion in Europe of a Vibrio aestuarianus clonal complex pathogenic for oysters.</title>
        <authorList>
            <person name="Mesnil A."/>
            <person name="Travers M.-A."/>
        </authorList>
    </citation>
    <scope>NUCLEOTIDE SEQUENCE</scope>
    <source>
        <strain evidence="6">19_064_15T1</strain>
    </source>
</reference>
<sequence length="207" mass="22807">MWSWLSVALSGFISISALESNNIKQAVMFKTFSMLLLVVILLSQTSQLSSPILWISLGLCVSAFADSLHVLQRYPRVCFATFLLAQLMYSKAFWLQLSGVMVWWLPALLIAASIVAFFLLLPQIDTLIFPVAIMGLMLIQLAWASGELWLQAHTVGALCGFVGSLVLILSALLLAIHDYRRPLPFGRYLISGSYLLAQALITASVVL</sequence>
<comment type="caution">
    <text evidence="6">The sequence shown here is derived from an EMBL/GenBank/DDBJ whole genome shotgun (WGS) entry which is preliminary data.</text>
</comment>
<comment type="subcellular location">
    <subcellularLocation>
        <location evidence="1">Membrane</location>
        <topology evidence="1">Multi-pass membrane protein</topology>
    </subcellularLocation>
</comment>
<dbReference type="Pfam" id="PF07947">
    <property type="entry name" value="YhhN"/>
    <property type="match status" value="1"/>
</dbReference>
<evidence type="ECO:0000313" key="6">
    <source>
        <dbReference type="EMBL" id="MDE1347108.1"/>
    </source>
</evidence>
<accession>A0A7X6N858</accession>
<dbReference type="AlphaFoldDB" id="A0A7X6N858"/>
<gene>
    <name evidence="6" type="ORF">L9X51_11785</name>
</gene>
<comment type="similarity">
    <text evidence="2">Belongs to the TMEM86 family.</text>
</comment>